<dbReference type="AlphaFoldDB" id="A0A4R3JVH7"/>
<dbReference type="Proteomes" id="UP000295135">
    <property type="component" value="Unassembled WGS sequence"/>
</dbReference>
<evidence type="ECO:0008006" key="3">
    <source>
        <dbReference type="Google" id="ProtNLM"/>
    </source>
</evidence>
<accession>A0A4R3JVH7</accession>
<gene>
    <name evidence="1" type="ORF">EDC61_11485</name>
</gene>
<dbReference type="OrthoDB" id="2081253at2"/>
<dbReference type="EMBL" id="SLZY01000014">
    <property type="protein sequence ID" value="TCS70758.1"/>
    <property type="molecule type" value="Genomic_DNA"/>
</dbReference>
<sequence>MVARAIDTRQLIWLLAQHLRNLAIEEAPVGPTSARHKHTQLRGSIEAHTLSDTEAVVGTNLHYARAVHDGAVIRPKRAKALVFPAPAGWGGPMIKNTNLAVARKVTIKPNPYLARAAARFASEPLPPFIRERVGEDVARALEANFKRLGLEVKRS</sequence>
<name>A0A4R3JVH7_9PROT</name>
<comment type="caution">
    <text evidence="1">The sequence shown here is derived from an EMBL/GenBank/DDBJ whole genome shotgun (WGS) entry which is preliminary data.</text>
</comment>
<protein>
    <recommendedName>
        <fullName evidence="3">HK97 gp10 family phage protein</fullName>
    </recommendedName>
</protein>
<evidence type="ECO:0000313" key="2">
    <source>
        <dbReference type="Proteomes" id="UP000295135"/>
    </source>
</evidence>
<dbReference type="RefSeq" id="WP_126457842.1">
    <property type="nucleotide sequence ID" value="NZ_AP018721.1"/>
</dbReference>
<reference evidence="1 2" key="1">
    <citation type="submission" date="2019-03" db="EMBL/GenBank/DDBJ databases">
        <title>Genomic Encyclopedia of Type Strains, Phase IV (KMG-IV): sequencing the most valuable type-strain genomes for metagenomic binning, comparative biology and taxonomic classification.</title>
        <authorList>
            <person name="Goeker M."/>
        </authorList>
    </citation>
    <scope>NUCLEOTIDE SEQUENCE [LARGE SCALE GENOMIC DNA]</scope>
    <source>
        <strain evidence="1 2">DSM 103923</strain>
    </source>
</reference>
<proteinExistence type="predicted"/>
<keyword evidence="2" id="KW-1185">Reference proteome</keyword>
<organism evidence="1 2">
    <name type="scientific">Sulfuritortus calidifontis</name>
    <dbReference type="NCBI Taxonomy" id="1914471"/>
    <lineage>
        <taxon>Bacteria</taxon>
        <taxon>Pseudomonadati</taxon>
        <taxon>Pseudomonadota</taxon>
        <taxon>Betaproteobacteria</taxon>
        <taxon>Nitrosomonadales</taxon>
        <taxon>Thiobacillaceae</taxon>
        <taxon>Sulfuritortus</taxon>
    </lineage>
</organism>
<evidence type="ECO:0000313" key="1">
    <source>
        <dbReference type="EMBL" id="TCS70758.1"/>
    </source>
</evidence>